<evidence type="ECO:0000313" key="4">
    <source>
        <dbReference type="EMBL" id="OEG22115.1"/>
    </source>
</evidence>
<dbReference type="GO" id="GO:0043190">
    <property type="term" value="C:ATP-binding cassette (ABC) transporter complex"/>
    <property type="evidence" value="ECO:0007669"/>
    <property type="project" value="InterPro"/>
</dbReference>
<evidence type="ECO:0000313" key="5">
    <source>
        <dbReference type="Proteomes" id="UP000094469"/>
    </source>
</evidence>
<keyword evidence="5" id="KW-1185">Reference proteome</keyword>
<dbReference type="PROSITE" id="PS51257">
    <property type="entry name" value="PROKAR_LIPOPROTEIN"/>
    <property type="match status" value="1"/>
</dbReference>
<accession>A0A1E5HBA8</accession>
<dbReference type="SUPFAM" id="SSF53850">
    <property type="entry name" value="Periplasmic binding protein-like II"/>
    <property type="match status" value="1"/>
</dbReference>
<dbReference type="STRING" id="1131292.BCR24_05160"/>
<protein>
    <submittedName>
        <fullName evidence="4">Phosphate ABC transporter substrate-binding protein</fullName>
    </submittedName>
</protein>
<dbReference type="Gene3D" id="3.40.190.10">
    <property type="entry name" value="Periplasmic binding protein-like II"/>
    <property type="match status" value="2"/>
</dbReference>
<dbReference type="NCBIfam" id="TIGR01098">
    <property type="entry name" value="3A0109s03R"/>
    <property type="match status" value="1"/>
</dbReference>
<dbReference type="InterPro" id="IPR005770">
    <property type="entry name" value="PhnD"/>
</dbReference>
<keyword evidence="2 3" id="KW-0732">Signal</keyword>
<dbReference type="PANTHER" id="PTHR35841:SF1">
    <property type="entry name" value="PHOSPHONATES-BINDING PERIPLASMIC PROTEIN"/>
    <property type="match status" value="1"/>
</dbReference>
<feature type="signal peptide" evidence="3">
    <location>
        <begin position="1"/>
        <end position="22"/>
    </location>
</feature>
<dbReference type="CDD" id="cd01071">
    <property type="entry name" value="PBP2_PhnD_like"/>
    <property type="match status" value="1"/>
</dbReference>
<dbReference type="GO" id="GO:0055085">
    <property type="term" value="P:transmembrane transport"/>
    <property type="evidence" value="ECO:0007669"/>
    <property type="project" value="InterPro"/>
</dbReference>
<feature type="chain" id="PRO_5039376891" evidence="3">
    <location>
        <begin position="23"/>
        <end position="306"/>
    </location>
</feature>
<proteinExistence type="inferred from homology"/>
<evidence type="ECO:0000256" key="3">
    <source>
        <dbReference type="SAM" id="SignalP"/>
    </source>
</evidence>
<dbReference type="AlphaFoldDB" id="A0A1E5HBA8"/>
<reference evidence="5" key="1">
    <citation type="submission" date="2016-09" db="EMBL/GenBank/DDBJ databases">
        <authorList>
            <person name="Gulvik C.A."/>
        </authorList>
    </citation>
    <scope>NUCLEOTIDE SEQUENCE [LARGE SCALE GENOMIC DNA]</scope>
    <source>
        <strain evidence="5">LMG 26676</strain>
    </source>
</reference>
<comment type="similarity">
    <text evidence="1">Belongs to the phosphate/phosphite/phosphonate binding protein family.</text>
</comment>
<evidence type="ECO:0000256" key="2">
    <source>
        <dbReference type="ARBA" id="ARBA00022729"/>
    </source>
</evidence>
<dbReference type="Proteomes" id="UP000094469">
    <property type="component" value="Unassembled WGS sequence"/>
</dbReference>
<gene>
    <name evidence="4" type="ORF">BCR24_05160</name>
</gene>
<comment type="caution">
    <text evidence="4">The sequence shown here is derived from an EMBL/GenBank/DDBJ whole genome shotgun (WGS) entry which is preliminary data.</text>
</comment>
<dbReference type="Pfam" id="PF12974">
    <property type="entry name" value="Phosphonate-bd"/>
    <property type="match status" value="1"/>
</dbReference>
<dbReference type="OrthoDB" id="9776786at2"/>
<dbReference type="EMBL" id="MIKC01000034">
    <property type="protein sequence ID" value="OEG22115.1"/>
    <property type="molecule type" value="Genomic_DNA"/>
</dbReference>
<evidence type="ECO:0000256" key="1">
    <source>
        <dbReference type="ARBA" id="ARBA00007162"/>
    </source>
</evidence>
<organism evidence="4 5">
    <name type="scientific">Enterococcus ureilyticus</name>
    <dbReference type="NCBI Taxonomy" id="1131292"/>
    <lineage>
        <taxon>Bacteria</taxon>
        <taxon>Bacillati</taxon>
        <taxon>Bacillota</taxon>
        <taxon>Bacilli</taxon>
        <taxon>Lactobacillales</taxon>
        <taxon>Enterococcaceae</taxon>
        <taxon>Enterococcus</taxon>
    </lineage>
</organism>
<dbReference type="PANTHER" id="PTHR35841">
    <property type="entry name" value="PHOSPHONATES-BINDING PERIPLASMIC PROTEIN"/>
    <property type="match status" value="1"/>
</dbReference>
<sequence length="306" mass="34286">MNMKKNVLFGLTLLASIGFMTACGSNKTVSAKADGMPEKITIVTMPDENNPEAGGKNKKFQEDMSKALGIEVDVMEGADYAVGIEAMKNEKLDILLVSPMSYYQAKERVEIEPIVTTSSAGKEAYRTVFITKNDNDKINNLKDLKGSNFAFVDPASSSGYLYPKYELVKELDLEQEKVEEPNYFFKTVAYSGKHDSSVMGVAKGDYEAAAVAAQVLQSMDDAGLVKKDKLKIIGETQEIPNAAYVMRKDLPEELKKKIKDFYLNYDDKEYFKAFYKDDSVKFVEAHDTDYESIKEMMKVLEIEGEK</sequence>
<name>A0A1E5HBA8_9ENTE</name>